<dbReference type="Pfam" id="PF19486">
    <property type="entry name" value="DUF6022"/>
    <property type="match status" value="1"/>
</dbReference>
<dbReference type="Proteomes" id="UP001527882">
    <property type="component" value="Unassembled WGS sequence"/>
</dbReference>
<evidence type="ECO:0000313" key="1">
    <source>
        <dbReference type="EMBL" id="MCZ8513411.1"/>
    </source>
</evidence>
<dbReference type="RefSeq" id="WP_269881931.1">
    <property type="nucleotide sequence ID" value="NZ_JAQAGZ010000008.1"/>
</dbReference>
<gene>
    <name evidence="1" type="ORF">O9H85_13425</name>
</gene>
<reference evidence="1 2" key="1">
    <citation type="submission" date="2022-12" db="EMBL/GenBank/DDBJ databases">
        <title>Draft genome sequence of Paenibacillus sp. dW9.</title>
        <authorList>
            <person name="Choi E.-W."/>
            <person name="Kim D.-U."/>
        </authorList>
    </citation>
    <scope>NUCLEOTIDE SEQUENCE [LARGE SCALE GENOMIC DNA]</scope>
    <source>
        <strain evidence="2">dW9</strain>
    </source>
</reference>
<organism evidence="1 2">
    <name type="scientific">Paenibacillus gyeongsangnamensis</name>
    <dbReference type="NCBI Taxonomy" id="3388067"/>
    <lineage>
        <taxon>Bacteria</taxon>
        <taxon>Bacillati</taxon>
        <taxon>Bacillota</taxon>
        <taxon>Bacilli</taxon>
        <taxon>Bacillales</taxon>
        <taxon>Paenibacillaceae</taxon>
        <taxon>Paenibacillus</taxon>
    </lineage>
</organism>
<name>A0ABT4Q9D7_9BACL</name>
<proteinExistence type="predicted"/>
<keyword evidence="2" id="KW-1185">Reference proteome</keyword>
<protein>
    <submittedName>
        <fullName evidence="1">DUF6022 family protein</fullName>
    </submittedName>
</protein>
<dbReference type="InterPro" id="IPR046064">
    <property type="entry name" value="DUF6022"/>
</dbReference>
<dbReference type="EMBL" id="JAQAGZ010000008">
    <property type="protein sequence ID" value="MCZ8513411.1"/>
    <property type="molecule type" value="Genomic_DNA"/>
</dbReference>
<accession>A0ABT4Q9D7</accession>
<sequence length="227" mass="25853">MTDASFAARIRNADKVLSASWRAVYQDKKADFDRMFSEHGDRAYGVWIQEFMGPVLEYLSADGYSVKGSFNRTDSVENWGPPEERERCIWYVVYDGDGIPVGTMVLQVYHSHLTFHVPRAPHLFAMEATEREQIVKTLSYASTRVRWDRKEERMPLPDNGAGGETGWDYATDVSIGDCLHPASDGQRSSWTLDEALSHWGRYGWDLVSVVPSCGTMVAFFKRPRRQA</sequence>
<comment type="caution">
    <text evidence="1">The sequence shown here is derived from an EMBL/GenBank/DDBJ whole genome shotgun (WGS) entry which is preliminary data.</text>
</comment>
<evidence type="ECO:0000313" key="2">
    <source>
        <dbReference type="Proteomes" id="UP001527882"/>
    </source>
</evidence>